<name>A0A8S5NJ15_9CAUD</name>
<reference evidence="2" key="1">
    <citation type="journal article" date="2021" name="Proc. Natl. Acad. Sci. U.S.A.">
        <title>A Catalog of Tens of Thousands of Viruses from Human Metagenomes Reveals Hidden Associations with Chronic Diseases.</title>
        <authorList>
            <person name="Tisza M.J."/>
            <person name="Buck C.B."/>
        </authorList>
    </citation>
    <scope>NUCLEOTIDE SEQUENCE</scope>
    <source>
        <strain evidence="2">CtsMn4</strain>
    </source>
</reference>
<evidence type="ECO:0000313" key="2">
    <source>
        <dbReference type="EMBL" id="DAD94673.1"/>
    </source>
</evidence>
<evidence type="ECO:0008006" key="3">
    <source>
        <dbReference type="Google" id="ProtNLM"/>
    </source>
</evidence>
<evidence type="ECO:0000256" key="1">
    <source>
        <dbReference type="SAM" id="MobiDB-lite"/>
    </source>
</evidence>
<feature type="region of interest" description="Disordered" evidence="1">
    <location>
        <begin position="249"/>
        <end position="270"/>
    </location>
</feature>
<accession>A0A8S5NJ15</accession>
<organism evidence="2">
    <name type="scientific">Siphoviridae sp. ctsMn4</name>
    <dbReference type="NCBI Taxonomy" id="2826485"/>
    <lineage>
        <taxon>Viruses</taxon>
        <taxon>Duplodnaviria</taxon>
        <taxon>Heunggongvirae</taxon>
        <taxon>Uroviricota</taxon>
        <taxon>Caudoviricetes</taxon>
    </lineage>
</organism>
<feature type="compositionally biased region" description="Pro residues" evidence="1">
    <location>
        <begin position="261"/>
        <end position="270"/>
    </location>
</feature>
<dbReference type="InterPro" id="IPR009785">
    <property type="entry name" value="Prophage_Lj928_Orf309"/>
</dbReference>
<dbReference type="Pfam" id="PF07083">
    <property type="entry name" value="DUF1351"/>
    <property type="match status" value="1"/>
</dbReference>
<protein>
    <recommendedName>
        <fullName evidence="3">DUF1351 domain-containing protein</fullName>
    </recommendedName>
</protein>
<proteinExistence type="predicted"/>
<sequence>MDEKEVKTIDAEAEVTELQIVEPQILSADINVTTNFEEVKQNLKAITEKYKGLVVTDQNQKDMEKTLREVVSLRTSIQKFEVNGKRQLRRPMDQFADACKGLLKIVNEAERPLREQLDAYEARRQEGVTKVILHKYEEMAFDAGIREEFRSCDILSKWMNKTAKLKDTYEDIAHLVSEQATAQKQHDDLKELRNSRRELALLQIEKANRDYALATPITEDFLTDELLDTSAEIIKNTINEEALRRHEMDKNARQVSSPAVSAPPPAAKPPVVPIPQVEPGVSWPKVMTVTITLNSSFDYQAVENVLSSLPPQIRWNSDIKEI</sequence>
<dbReference type="EMBL" id="BK015180">
    <property type="protein sequence ID" value="DAD94673.1"/>
    <property type="molecule type" value="Genomic_DNA"/>
</dbReference>